<reference evidence="10 11" key="2">
    <citation type="journal article" date="2015" name="Genome Announc.">
        <title>Complete Genome Sequences of Evolved Arsenate-Resistant Metallosphaera sedula Strains.</title>
        <authorList>
            <person name="Ai C."/>
            <person name="McCarthy S."/>
            <person name="Schackwitz W."/>
            <person name="Martin J."/>
            <person name="Lipzen A."/>
            <person name="Blum P."/>
        </authorList>
    </citation>
    <scope>NUCLEOTIDE SEQUENCE [LARGE SCALE GENOMIC DNA]</scope>
    <source>
        <strain evidence="5 11">ARS120-1</strain>
        <strain evidence="6 10">ARS120-2</strain>
        <strain evidence="3 13">ARS50-1</strain>
        <strain evidence="4 12">ARS50-2</strain>
    </source>
</reference>
<dbReference type="NCBIfam" id="NF041796">
    <property type="entry name" value="Ced_CedA"/>
    <property type="match status" value="1"/>
</dbReference>
<dbReference type="Proteomes" id="UP000061362">
    <property type="component" value="Chromosome"/>
</dbReference>
<evidence type="ECO:0000313" key="8">
    <source>
        <dbReference type="Proteomes" id="UP000029084"/>
    </source>
</evidence>
<organism evidence="2 8">
    <name type="scientific">Metallosphaera sedula</name>
    <dbReference type="NCBI Taxonomy" id="43687"/>
    <lineage>
        <taxon>Archaea</taxon>
        <taxon>Thermoproteota</taxon>
        <taxon>Thermoprotei</taxon>
        <taxon>Sulfolobales</taxon>
        <taxon>Sulfolobaceae</taxon>
        <taxon>Metallosphaera</taxon>
    </lineage>
</organism>
<evidence type="ECO:0000313" key="2">
    <source>
        <dbReference type="EMBL" id="AIM26284.1"/>
    </source>
</evidence>
<dbReference type="OMA" id="AVWVNIY"/>
<feature type="transmembrane region" description="Helical" evidence="1">
    <location>
        <begin position="15"/>
        <end position="34"/>
    </location>
</feature>
<keyword evidence="1" id="KW-1133">Transmembrane helix</keyword>
<dbReference type="EMBL" id="CP012176">
    <property type="protein sequence ID" value="AKV82276.1"/>
    <property type="molecule type" value="Genomic_DNA"/>
</dbReference>
<keyword evidence="1" id="KW-0812">Transmembrane</keyword>
<dbReference type="OrthoDB" id="43622at2157"/>
<feature type="transmembrane region" description="Helical" evidence="1">
    <location>
        <begin position="221"/>
        <end position="242"/>
    </location>
</feature>
<dbReference type="EMBL" id="CP012174">
    <property type="protein sequence ID" value="AKV77787.1"/>
    <property type="molecule type" value="Genomic_DNA"/>
</dbReference>
<dbReference type="RefSeq" id="WP_011921266.1">
    <property type="nucleotide sequence ID" value="NZ_AP019770.1"/>
</dbReference>
<dbReference type="EMBL" id="CP012173">
    <property type="protein sequence ID" value="AKV75541.1"/>
    <property type="molecule type" value="Genomic_DNA"/>
</dbReference>
<dbReference type="Proteomes" id="UP000029084">
    <property type="component" value="Chromosome"/>
</dbReference>
<proteinExistence type="predicted"/>
<evidence type="ECO:0000313" key="6">
    <source>
        <dbReference type="EMBL" id="AKV80032.1"/>
    </source>
</evidence>
<dbReference type="EMBL" id="CP008822">
    <property type="protein sequence ID" value="AIM26284.1"/>
    <property type="molecule type" value="Genomic_DNA"/>
</dbReference>
<dbReference type="InterPro" id="IPR049688">
    <property type="entry name" value="CedA_arc"/>
</dbReference>
<keyword evidence="1" id="KW-0472">Membrane</keyword>
<dbReference type="EMBL" id="CP012175">
    <property type="protein sequence ID" value="AKV80032.1"/>
    <property type="molecule type" value="Genomic_DNA"/>
</dbReference>
<evidence type="ECO:0000313" key="7">
    <source>
        <dbReference type="EMBL" id="AKV82276.1"/>
    </source>
</evidence>
<dbReference type="Proteomes" id="UP000062398">
    <property type="component" value="Chromosome"/>
</dbReference>
<feature type="transmembrane region" description="Helical" evidence="1">
    <location>
        <begin position="46"/>
        <end position="68"/>
    </location>
</feature>
<evidence type="ECO:0000313" key="13">
    <source>
        <dbReference type="Proteomes" id="UP000068832"/>
    </source>
</evidence>
<feature type="transmembrane region" description="Helical" evidence="1">
    <location>
        <begin position="169"/>
        <end position="190"/>
    </location>
</feature>
<feature type="transmembrane region" description="Helical" evidence="1">
    <location>
        <begin position="143"/>
        <end position="162"/>
    </location>
</feature>
<dbReference type="GeneID" id="97614868"/>
<dbReference type="EMBL" id="CP012172">
    <property type="protein sequence ID" value="AKV73297.1"/>
    <property type="molecule type" value="Genomic_DNA"/>
</dbReference>
<evidence type="ECO:0000313" key="11">
    <source>
        <dbReference type="Proteomes" id="UP000062398"/>
    </source>
</evidence>
<evidence type="ECO:0000313" key="10">
    <source>
        <dbReference type="Proteomes" id="UP000061362"/>
    </source>
</evidence>
<accession>A0A088E1E1</accession>
<dbReference type="PATRIC" id="fig|43687.5.peg.122"/>
<dbReference type="AlphaFoldDB" id="A0A088E1E1"/>
<name>A0A088E1E1_9CREN</name>
<gene>
    <name evidence="2" type="ORF">HA72_0120</name>
    <name evidence="3" type="ORF">MsedA_0124</name>
    <name evidence="4" type="ORF">MsedB_0124</name>
    <name evidence="5" type="ORF">MsedC_0123</name>
    <name evidence="6" type="ORF">MsedD_0124</name>
    <name evidence="7" type="ORF">MsedE_0124</name>
</gene>
<evidence type="ECO:0000313" key="3">
    <source>
        <dbReference type="EMBL" id="AKV73297.1"/>
    </source>
</evidence>
<reference evidence="2 8" key="1">
    <citation type="journal article" date="2014" name="J. Bacteriol.">
        <title>Role of an Archaeal PitA Transporter in the Copper and Arsenic Resistance of Metallosphaera sedula, an Extreme Thermoacidophile.</title>
        <authorList>
            <person name="McCarthy S."/>
            <person name="Ai C."/>
            <person name="Wheaton G."/>
            <person name="Tevatia R."/>
            <person name="Eckrich V."/>
            <person name="Kelly R."/>
            <person name="Blum P."/>
        </authorList>
    </citation>
    <scope>NUCLEOTIDE SEQUENCE [LARGE SCALE GENOMIC DNA]</scope>
    <source>
        <strain evidence="2 8">CuR1</strain>
    </source>
</reference>
<dbReference type="Proteomes" id="UP000056255">
    <property type="component" value="Chromosome"/>
</dbReference>
<reference evidence="7 9" key="3">
    <citation type="submission" date="2015-07" db="EMBL/GenBank/DDBJ databases">
        <title>Physiological, transcriptional responses and genome re-sequencing of acid resistant extremely thermoacidophilic Metallosphaera sedula SARC-M1.</title>
        <authorList>
            <person name="Ai C."/>
            <person name="McCarthy S."/>
            <person name="Eckrich V."/>
            <person name="Rudrappa D."/>
            <person name="Qiu G."/>
            <person name="Blum P."/>
        </authorList>
    </citation>
    <scope>NUCLEOTIDE SEQUENCE [LARGE SCALE GENOMIC DNA]</scope>
    <source>
        <strain evidence="7 9">SARC-M1</strain>
    </source>
</reference>
<evidence type="ECO:0000313" key="4">
    <source>
        <dbReference type="EMBL" id="AKV75541.1"/>
    </source>
</evidence>
<evidence type="ECO:0000256" key="1">
    <source>
        <dbReference type="SAM" id="Phobius"/>
    </source>
</evidence>
<feature type="transmembrane region" description="Helical" evidence="1">
    <location>
        <begin position="116"/>
        <end position="137"/>
    </location>
</feature>
<sequence length="256" mass="27817">MNVFEILAISQDLAGLTYFLGTLLMAVPIPVYGVKKWGPRLVIDGIYSSVLVNLYETLIAIIAQLGSYLGINWSYYMNWLYQLLTGELQVYTLLRTLYTTITSFPYGGINPIVGPLSLFLSMISGFMSITGTLIVISQLVYNYVGLILALGILLISIPFRVGRSIGGSFIGFSIVFYIGLPLLPSFLSAFNVNVLQNTVNSADNLTVLATQVIPAYIEGTILMPLVYIGILTSLSIGIGSAISGSYSRLPIPVDFL</sequence>
<evidence type="ECO:0000313" key="5">
    <source>
        <dbReference type="EMBL" id="AKV77787.1"/>
    </source>
</evidence>
<dbReference type="Proteomes" id="UP000068832">
    <property type="component" value="Chromosome"/>
</dbReference>
<protein>
    <submittedName>
        <fullName evidence="2">Uncharacterized protein</fullName>
    </submittedName>
</protein>
<dbReference type="Proteomes" id="UP000062475">
    <property type="component" value="Chromosome"/>
</dbReference>
<evidence type="ECO:0000313" key="9">
    <source>
        <dbReference type="Proteomes" id="UP000056255"/>
    </source>
</evidence>
<evidence type="ECO:0000313" key="12">
    <source>
        <dbReference type="Proteomes" id="UP000062475"/>
    </source>
</evidence>